<evidence type="ECO:0000313" key="1">
    <source>
        <dbReference type="EMBL" id="ABT16283.1"/>
    </source>
</evidence>
<dbReference type="OrthoDB" id="34816at10239"/>
<accession>A7K8A9</accession>
<sequence length="310" mass="33076">MVSCSTILKALVASLFLSSVMGRRLRQTTPADITFVNNCGHDVKILKYAVMDNGVFECDINDPEDTVTIAPGTFTVAGWGTFQSYMDNSVNTYDALGNPIGHTSFADMKYMSATCEQDPPEVGFVAVSGNVYLCSYETATDAPATDSAVVDCSTLPPATRKNCEIDKANQQAPAADAPASPKGAPSPMPVHTIIVENQCANNIAVGNLFKTSDQAASYDVRCADYTTLAHGESVYLELPIGAEAGYLSVWDTVTQKTPFNASKLSGLSTGAHLGEMVDSSKEHIGCDNQLKGNDVWYSYTIENDIVTVSC</sequence>
<name>A7K8A9_9PHYC</name>
<organism evidence="1 2">
    <name type="scientific">Chlorovirus heliozoae</name>
    <dbReference type="NCBI Taxonomy" id="322019"/>
    <lineage>
        <taxon>Viruses</taxon>
        <taxon>Varidnaviria</taxon>
        <taxon>Bamfordvirae</taxon>
        <taxon>Nucleocytoviricota</taxon>
        <taxon>Megaviricetes</taxon>
        <taxon>Algavirales</taxon>
        <taxon>Phycodnaviridae</taxon>
        <taxon>Chlorovirus</taxon>
    </lineage>
</organism>
<dbReference type="RefSeq" id="YP_001426630.1">
    <property type="nucleotide sequence ID" value="NC_008724.1"/>
</dbReference>
<proteinExistence type="predicted"/>
<gene>
    <name evidence="1" type="primary">Z149L</name>
    <name evidence="1" type="ORF">ATCV1_Z149L</name>
</gene>
<dbReference type="GeneID" id="5470478"/>
<dbReference type="KEGG" id="vg:5470478"/>
<keyword evidence="2" id="KW-1185">Reference proteome</keyword>
<dbReference type="Proteomes" id="UP000202420">
    <property type="component" value="Segment"/>
</dbReference>
<dbReference type="EMBL" id="EF101928">
    <property type="protein sequence ID" value="ABT16283.1"/>
    <property type="molecule type" value="Genomic_DNA"/>
</dbReference>
<evidence type="ECO:0000313" key="2">
    <source>
        <dbReference type="Proteomes" id="UP000202420"/>
    </source>
</evidence>
<reference evidence="1 2" key="1">
    <citation type="submission" date="2006-09" db="EMBL/GenBank/DDBJ databases">
        <title>Sequence and annotation of the 288-kb ATCV-1 virus that infects an endosymbiotic Chlorella strain of the heliozoon Acanthocystis turfacea.</title>
        <authorList>
            <person name="Fitzgerald L.A."/>
            <person name="Graves M.V."/>
            <person name="Li X."/>
            <person name="Pfitzner A.J.P."/>
            <person name="Hartigan J."/>
            <person name="Van Etten J.L."/>
        </authorList>
    </citation>
    <scope>NUCLEOTIDE SEQUENCE [LARGE SCALE GENOMIC DNA]</scope>
    <source>
        <strain evidence="1 2">ATCV-1</strain>
    </source>
</reference>
<protein>
    <submittedName>
        <fullName evidence="1">Uncharacterized protein Z149L</fullName>
    </submittedName>
</protein>